<dbReference type="EMBL" id="QGGI01000001">
    <property type="protein sequence ID" value="PWJ96644.1"/>
    <property type="molecule type" value="Genomic_DNA"/>
</dbReference>
<dbReference type="Proteomes" id="UP000245921">
    <property type="component" value="Unassembled WGS sequence"/>
</dbReference>
<dbReference type="PANTHER" id="PTHR34069">
    <property type="entry name" value="3-OXOACYL-[ACYL-CARRIER-PROTEIN] SYNTHASE 3"/>
    <property type="match status" value="1"/>
</dbReference>
<dbReference type="Pfam" id="PF08545">
    <property type="entry name" value="ACP_syn_III"/>
    <property type="match status" value="1"/>
</dbReference>
<comment type="caution">
    <text evidence="5">The sequence shown here is derived from an EMBL/GenBank/DDBJ whole genome shotgun (WGS) entry which is preliminary data.</text>
</comment>
<evidence type="ECO:0000259" key="3">
    <source>
        <dbReference type="Pfam" id="PF08541"/>
    </source>
</evidence>
<evidence type="ECO:0000259" key="4">
    <source>
        <dbReference type="Pfam" id="PF08545"/>
    </source>
</evidence>
<evidence type="ECO:0000256" key="1">
    <source>
        <dbReference type="ARBA" id="ARBA00022679"/>
    </source>
</evidence>
<dbReference type="Pfam" id="PF08541">
    <property type="entry name" value="ACP_syn_III_C"/>
    <property type="match status" value="1"/>
</dbReference>
<dbReference type="GO" id="GO:0004315">
    <property type="term" value="F:3-oxoacyl-[acyl-carrier-protein] synthase activity"/>
    <property type="evidence" value="ECO:0007669"/>
    <property type="project" value="InterPro"/>
</dbReference>
<reference evidence="5 6" key="1">
    <citation type="submission" date="2018-05" db="EMBL/GenBank/DDBJ databases">
        <title>Genomic Encyclopedia of Type Strains, Phase IV (KMG-IV): sequencing the most valuable type-strain genomes for metagenomic binning, comparative biology and taxonomic classification.</title>
        <authorList>
            <person name="Goeker M."/>
        </authorList>
    </citation>
    <scope>NUCLEOTIDE SEQUENCE [LARGE SCALE GENOMIC DNA]</scope>
    <source>
        <strain evidence="5 6">DSM 24906</strain>
    </source>
</reference>
<gene>
    <name evidence="5" type="ORF">C7380_101218</name>
</gene>
<evidence type="ECO:0000313" key="5">
    <source>
        <dbReference type="EMBL" id="PWJ96644.1"/>
    </source>
</evidence>
<dbReference type="AlphaFoldDB" id="A0AA45HJV7"/>
<name>A0AA45HJV7_9BACT</name>
<dbReference type="InterPro" id="IPR013751">
    <property type="entry name" value="ACP_syn_III_N"/>
</dbReference>
<sequence>MRSDSEEIKKAILYQEVILMNIGIMGLGTYCPENYISSAEIAEKTGIPEWVISQKFGVDKKTIPGPKDTTSYMGIQAAKEAIKEAGIDPKEIDIVIWNGAQHKDYPCWLASLKVAEEIGAVNAWGFDMEAMCGSMMVGMETASSLLKGNENYKTALLVSGYRNSDLIDYSVAETSFMFDIGVGGAAMVLRKGYNKNVILGTAFKGDGSFSEDCVVEVGGSKNWPMTEEDVKDMHFVVRDAESFKKKLGERTMPNFYHVIRESLSKSGRTDKDIDYLAILHFKKSAHDAVLDELGLDSEQTTYLNEYGHIGQNDQVLSIKLGLESEKIKDGDIVVMVGAGIGFVWAAATVQWGDYVG</sequence>
<protein>
    <submittedName>
        <fullName evidence="5">3-oxoacyl-[acyl-carrier-protein] synthase-3</fullName>
    </submittedName>
</protein>
<proteinExistence type="predicted"/>
<accession>A0AA45HJV7</accession>
<dbReference type="GO" id="GO:0044550">
    <property type="term" value="P:secondary metabolite biosynthetic process"/>
    <property type="evidence" value="ECO:0007669"/>
    <property type="project" value="TreeGrafter"/>
</dbReference>
<feature type="domain" description="Beta-ketoacyl-[acyl-carrier-protein] synthase III C-terminal" evidence="3">
    <location>
        <begin position="263"/>
        <end position="351"/>
    </location>
</feature>
<keyword evidence="1" id="KW-0808">Transferase</keyword>
<organism evidence="5 6">
    <name type="scientific">Oceanotoga teriensis</name>
    <dbReference type="NCBI Taxonomy" id="515440"/>
    <lineage>
        <taxon>Bacteria</taxon>
        <taxon>Thermotogati</taxon>
        <taxon>Thermotogota</taxon>
        <taxon>Thermotogae</taxon>
        <taxon>Petrotogales</taxon>
        <taxon>Petrotogaceae</taxon>
        <taxon>Oceanotoga</taxon>
    </lineage>
</organism>
<dbReference type="PANTHER" id="PTHR34069:SF2">
    <property type="entry name" value="BETA-KETOACYL-[ACYL-CARRIER-PROTEIN] SYNTHASE III"/>
    <property type="match status" value="1"/>
</dbReference>
<evidence type="ECO:0000256" key="2">
    <source>
        <dbReference type="ARBA" id="ARBA00023315"/>
    </source>
</evidence>
<dbReference type="InterPro" id="IPR016039">
    <property type="entry name" value="Thiolase-like"/>
</dbReference>
<dbReference type="InterPro" id="IPR013747">
    <property type="entry name" value="ACP_syn_III_C"/>
</dbReference>
<keyword evidence="2" id="KW-0012">Acyltransferase</keyword>
<evidence type="ECO:0000313" key="6">
    <source>
        <dbReference type="Proteomes" id="UP000245921"/>
    </source>
</evidence>
<dbReference type="Gene3D" id="3.40.47.10">
    <property type="match status" value="1"/>
</dbReference>
<dbReference type="NCBIfam" id="NF005308">
    <property type="entry name" value="PRK06840.1"/>
    <property type="match status" value="1"/>
</dbReference>
<dbReference type="GO" id="GO:0006633">
    <property type="term" value="P:fatty acid biosynthetic process"/>
    <property type="evidence" value="ECO:0007669"/>
    <property type="project" value="InterPro"/>
</dbReference>
<feature type="domain" description="Beta-ketoacyl-[acyl-carrier-protein] synthase III N-terminal" evidence="4">
    <location>
        <begin position="126"/>
        <end position="207"/>
    </location>
</feature>
<keyword evidence="6" id="KW-1185">Reference proteome</keyword>
<dbReference type="SUPFAM" id="SSF53901">
    <property type="entry name" value="Thiolase-like"/>
    <property type="match status" value="1"/>
</dbReference>